<dbReference type="STRING" id="945553.A0A0D2MW92"/>
<dbReference type="InterPro" id="IPR015500">
    <property type="entry name" value="Peptidase_S8_subtilisin-rel"/>
</dbReference>
<feature type="region of interest" description="Disordered" evidence="15">
    <location>
        <begin position="643"/>
        <end position="709"/>
    </location>
</feature>
<dbReference type="PROSITE" id="PS00137">
    <property type="entry name" value="SUBTILASE_HIS"/>
    <property type="match status" value="1"/>
</dbReference>
<keyword evidence="10 16" id="KW-0472">Membrane</keyword>
<dbReference type="GO" id="GO:0004252">
    <property type="term" value="F:serine-type endopeptidase activity"/>
    <property type="evidence" value="ECO:0007669"/>
    <property type="project" value="UniProtKB-UniRule"/>
</dbReference>
<feature type="compositionally biased region" description="Basic and acidic residues" evidence="15">
    <location>
        <begin position="670"/>
        <end position="682"/>
    </location>
</feature>
<evidence type="ECO:0000256" key="10">
    <source>
        <dbReference type="ARBA" id="ARBA00023136"/>
    </source>
</evidence>
<dbReference type="InterPro" id="IPR036852">
    <property type="entry name" value="Peptidase_S8/S53_dom_sf"/>
</dbReference>
<evidence type="ECO:0000313" key="19">
    <source>
        <dbReference type="EMBL" id="KJA28213.1"/>
    </source>
</evidence>
<evidence type="ECO:0000256" key="5">
    <source>
        <dbReference type="ARBA" id="ARBA00022729"/>
    </source>
</evidence>
<dbReference type="Proteomes" id="UP000054270">
    <property type="component" value="Unassembled WGS sequence"/>
</dbReference>
<dbReference type="SUPFAM" id="SSF49785">
    <property type="entry name" value="Galactose-binding domain-like"/>
    <property type="match status" value="1"/>
</dbReference>
<gene>
    <name evidence="19" type="ORF">HYPSUDRAFT_178521</name>
</gene>
<evidence type="ECO:0000256" key="8">
    <source>
        <dbReference type="ARBA" id="ARBA00022837"/>
    </source>
</evidence>
<dbReference type="GO" id="GO:0005802">
    <property type="term" value="C:trans-Golgi network"/>
    <property type="evidence" value="ECO:0007669"/>
    <property type="project" value="TreeGrafter"/>
</dbReference>
<dbReference type="InterPro" id="IPR000209">
    <property type="entry name" value="Peptidase_S8/S53_dom"/>
</dbReference>
<feature type="compositionally biased region" description="Basic and acidic residues" evidence="15">
    <location>
        <begin position="835"/>
        <end position="862"/>
    </location>
</feature>
<dbReference type="FunFam" id="3.40.50.200:FF:000005">
    <property type="entry name" value="Proprotein convertase subtilisin/kexin type 7"/>
    <property type="match status" value="1"/>
</dbReference>
<dbReference type="Pfam" id="PF00082">
    <property type="entry name" value="Peptidase_S8"/>
    <property type="match status" value="1"/>
</dbReference>
<dbReference type="PROSITE" id="PS51892">
    <property type="entry name" value="SUBTILASE"/>
    <property type="match status" value="1"/>
</dbReference>
<comment type="similarity">
    <text evidence="2">Belongs to the peptidase S8 family. Furin subfamily.</text>
</comment>
<dbReference type="Gene3D" id="3.40.50.200">
    <property type="entry name" value="Peptidase S8/S53 domain"/>
    <property type="match status" value="1"/>
</dbReference>
<dbReference type="CDD" id="cd04059">
    <property type="entry name" value="Peptidases_S8_Protein_convertases_Kexins_Furin-like"/>
    <property type="match status" value="1"/>
</dbReference>
<dbReference type="AlphaFoldDB" id="A0A0D2MW92"/>
<reference evidence="20" key="1">
    <citation type="submission" date="2014-04" db="EMBL/GenBank/DDBJ databases">
        <title>Evolutionary Origins and Diversification of the Mycorrhizal Mutualists.</title>
        <authorList>
            <consortium name="DOE Joint Genome Institute"/>
            <consortium name="Mycorrhizal Genomics Consortium"/>
            <person name="Kohler A."/>
            <person name="Kuo A."/>
            <person name="Nagy L.G."/>
            <person name="Floudas D."/>
            <person name="Copeland A."/>
            <person name="Barry K.W."/>
            <person name="Cichocki N."/>
            <person name="Veneault-Fourrey C."/>
            <person name="LaButti K."/>
            <person name="Lindquist E.A."/>
            <person name="Lipzen A."/>
            <person name="Lundell T."/>
            <person name="Morin E."/>
            <person name="Murat C."/>
            <person name="Riley R."/>
            <person name="Ohm R."/>
            <person name="Sun H."/>
            <person name="Tunlid A."/>
            <person name="Henrissat B."/>
            <person name="Grigoriev I.V."/>
            <person name="Hibbett D.S."/>
            <person name="Martin F."/>
        </authorList>
    </citation>
    <scope>NUCLEOTIDE SEQUENCE [LARGE SCALE GENOMIC DNA]</scope>
    <source>
        <strain evidence="20">FD-334 SS-4</strain>
    </source>
</reference>
<feature type="active site" description="Charge relay system" evidence="13 14">
    <location>
        <position position="404"/>
    </location>
</feature>
<evidence type="ECO:0000256" key="16">
    <source>
        <dbReference type="SAM" id="Phobius"/>
    </source>
</evidence>
<evidence type="ECO:0000256" key="13">
    <source>
        <dbReference type="PIRSR" id="PIRSR615500-1"/>
    </source>
</evidence>
<evidence type="ECO:0000256" key="12">
    <source>
        <dbReference type="ARBA" id="ARBA00023180"/>
    </source>
</evidence>
<dbReference type="InterPro" id="IPR034182">
    <property type="entry name" value="Kexin/furin"/>
</dbReference>
<evidence type="ECO:0000256" key="15">
    <source>
        <dbReference type="SAM" id="MobiDB-lite"/>
    </source>
</evidence>
<evidence type="ECO:0000256" key="9">
    <source>
        <dbReference type="ARBA" id="ARBA00022989"/>
    </source>
</evidence>
<evidence type="ECO:0000256" key="1">
    <source>
        <dbReference type="ARBA" id="ARBA00004370"/>
    </source>
</evidence>
<protein>
    <recommendedName>
        <fullName evidence="18">P/Homo B domain-containing protein</fullName>
    </recommendedName>
</protein>
<evidence type="ECO:0000256" key="6">
    <source>
        <dbReference type="ARBA" id="ARBA00022801"/>
    </source>
</evidence>
<feature type="signal peptide" evidence="17">
    <location>
        <begin position="1"/>
        <end position="20"/>
    </location>
</feature>
<accession>A0A0D2MW92</accession>
<dbReference type="PRINTS" id="PR00723">
    <property type="entry name" value="SUBTILISIN"/>
</dbReference>
<evidence type="ECO:0000259" key="18">
    <source>
        <dbReference type="PROSITE" id="PS51829"/>
    </source>
</evidence>
<keyword evidence="8" id="KW-0106">Calcium</keyword>
<proteinExistence type="inferred from homology"/>
<dbReference type="GO" id="GO:0000139">
    <property type="term" value="C:Golgi membrane"/>
    <property type="evidence" value="ECO:0007669"/>
    <property type="project" value="TreeGrafter"/>
</dbReference>
<organism evidence="19 20">
    <name type="scientific">Hypholoma sublateritium (strain FD-334 SS-4)</name>
    <dbReference type="NCBI Taxonomy" id="945553"/>
    <lineage>
        <taxon>Eukaryota</taxon>
        <taxon>Fungi</taxon>
        <taxon>Dikarya</taxon>
        <taxon>Basidiomycota</taxon>
        <taxon>Agaricomycotina</taxon>
        <taxon>Agaricomycetes</taxon>
        <taxon>Agaricomycetidae</taxon>
        <taxon>Agaricales</taxon>
        <taxon>Agaricineae</taxon>
        <taxon>Strophariaceae</taxon>
        <taxon>Hypholoma</taxon>
    </lineage>
</organism>
<evidence type="ECO:0000256" key="17">
    <source>
        <dbReference type="SAM" id="SignalP"/>
    </source>
</evidence>
<evidence type="ECO:0000256" key="7">
    <source>
        <dbReference type="ARBA" id="ARBA00022825"/>
    </source>
</evidence>
<name>A0A0D2MW92_HYPSF</name>
<dbReference type="PANTHER" id="PTHR42884:SF14">
    <property type="entry name" value="NEUROENDOCRINE CONVERTASE 1"/>
    <property type="match status" value="1"/>
</dbReference>
<feature type="active site" description="Charge relay system" evidence="13 14">
    <location>
        <position position="194"/>
    </location>
</feature>
<comment type="subcellular location">
    <subcellularLocation>
        <location evidence="1">Membrane</location>
    </subcellularLocation>
</comment>
<keyword evidence="12" id="KW-0325">Glycoprotein</keyword>
<evidence type="ECO:0000313" key="20">
    <source>
        <dbReference type="Proteomes" id="UP000054270"/>
    </source>
</evidence>
<sequence>MKLPWTLLASIAISTTHVTSTPAKRYYSSHNYYVLEHTGDNGTPLEEVASSLGAEVVEQAGELRGTWLLRTPKPLLEPRDGESDPVIAAFEDLQARASSHLSSRSEDVLSARQIVSSVVFLERQVPRELVKRAPPSVRPPATPSAVANRLGLKDPLFTEQWHLVNGEFPEHMMNATPVWDMGLTGKGVLTSFLDDGLDFESDDLKDAFDAKNSYDFNAHVALPRPTGIRDHHGTRCAGQVAARKNEACGVGIAFDAMAAGVRILGGPISTVDEAHALNYGFKEVGIYSCSWGPRDNGQTMEGPSYLIRKAVVNGINEGRDGKGSIFVFASGNGGRQDDQCNFDGYTNSIYSVTVSSVDYKGLHPSYSEACAANMISAYSSGSGNHIVTTDRGKSECSKTHGGTSAAAPNAVGVFALALEARPDLTWRDIQHLCIKTARIVNPSDPDWEKMASGQLYSYKYGFGALDAWAYVKAAQEWSLVKPQAWIHTKTVQFNNGKMFDLGHKKYKYEGGEAIAPGGNKAKMTITKEMLTENNLEALEHVEVRVWISHTKRGDVQVELFSPNGIRSVLAGTREFDEADTGFPGWRFMTLKHWGENPIGDWTVKVFDQNSDEHNGTFLGWTMALWGSAIDPQKATKFVEPVIDNALPPSQSPPRPVINDPDVQSTTQHAKPTDDLPADHGHATGENSNPAFPSATGKPGSQEDDVDSGSGWLDHMTSLVTGQKLLFAGIGAIVTMMVVGAVFVWRRRQARQKMANYTSLAADDIHMDAIGQERIIAGSGGPRTTRALYDSFGEPSTDDLPAQRSANVNPPSARGLGFHSSFLDDDEPSAGLSPSYRDEPTGHERRSIDSPVVVEHEIPLERP</sequence>
<keyword evidence="11" id="KW-0865">Zymogen</keyword>
<feature type="chain" id="PRO_5002265068" description="P/Homo B domain-containing protein" evidence="17">
    <location>
        <begin position="21"/>
        <end position="862"/>
    </location>
</feature>
<dbReference type="EMBL" id="KN817522">
    <property type="protein sequence ID" value="KJA28213.1"/>
    <property type="molecule type" value="Genomic_DNA"/>
</dbReference>
<feature type="domain" description="P/Homo B" evidence="18">
    <location>
        <begin position="480"/>
        <end position="630"/>
    </location>
</feature>
<feature type="active site" description="Charge relay system" evidence="13 14">
    <location>
        <position position="232"/>
    </location>
</feature>
<keyword evidence="4 16" id="KW-0812">Transmembrane</keyword>
<evidence type="ECO:0000256" key="2">
    <source>
        <dbReference type="ARBA" id="ARBA00005325"/>
    </source>
</evidence>
<dbReference type="InterPro" id="IPR023828">
    <property type="entry name" value="Peptidase_S8_Ser-AS"/>
</dbReference>
<keyword evidence="3 14" id="KW-0645">Protease</keyword>
<evidence type="ECO:0000256" key="11">
    <source>
        <dbReference type="ARBA" id="ARBA00023145"/>
    </source>
</evidence>
<dbReference type="GO" id="GO:0016485">
    <property type="term" value="P:protein processing"/>
    <property type="evidence" value="ECO:0007669"/>
    <property type="project" value="TreeGrafter"/>
</dbReference>
<evidence type="ECO:0000256" key="14">
    <source>
        <dbReference type="PROSITE-ProRule" id="PRU01240"/>
    </source>
</evidence>
<dbReference type="InterPro" id="IPR008979">
    <property type="entry name" value="Galactose-bd-like_sf"/>
</dbReference>
<keyword evidence="7 14" id="KW-0720">Serine protease</keyword>
<evidence type="ECO:0000256" key="3">
    <source>
        <dbReference type="ARBA" id="ARBA00022670"/>
    </source>
</evidence>
<dbReference type="Gene3D" id="2.60.120.260">
    <property type="entry name" value="Galactose-binding domain-like"/>
    <property type="match status" value="1"/>
</dbReference>
<dbReference type="OMA" id="CCGLGIY"/>
<keyword evidence="6 14" id="KW-0378">Hydrolase</keyword>
<keyword evidence="5 17" id="KW-0732">Signal</keyword>
<dbReference type="PANTHER" id="PTHR42884">
    <property type="entry name" value="PROPROTEIN CONVERTASE SUBTILISIN/KEXIN-RELATED"/>
    <property type="match status" value="1"/>
</dbReference>
<dbReference type="FunFam" id="2.60.120.260:FF:000026">
    <property type="entry name" value="proprotein convertase subtilisin/kexin type 7"/>
    <property type="match status" value="1"/>
</dbReference>
<feature type="region of interest" description="Disordered" evidence="15">
    <location>
        <begin position="789"/>
        <end position="862"/>
    </location>
</feature>
<dbReference type="InterPro" id="IPR002884">
    <property type="entry name" value="P_dom"/>
</dbReference>
<dbReference type="PROSITE" id="PS51829">
    <property type="entry name" value="P_HOMO_B"/>
    <property type="match status" value="1"/>
</dbReference>
<dbReference type="PROSITE" id="PS00138">
    <property type="entry name" value="SUBTILASE_SER"/>
    <property type="match status" value="1"/>
</dbReference>
<dbReference type="GO" id="GO:0007323">
    <property type="term" value="P:peptide pheromone maturation"/>
    <property type="evidence" value="ECO:0007669"/>
    <property type="project" value="UniProtKB-ARBA"/>
</dbReference>
<dbReference type="OrthoDB" id="300641at2759"/>
<keyword evidence="9 16" id="KW-1133">Transmembrane helix</keyword>
<dbReference type="InterPro" id="IPR022398">
    <property type="entry name" value="Peptidase_S8_His-AS"/>
</dbReference>
<dbReference type="Pfam" id="PF01483">
    <property type="entry name" value="P_proprotein"/>
    <property type="match status" value="1"/>
</dbReference>
<keyword evidence="20" id="KW-1185">Reference proteome</keyword>
<evidence type="ECO:0000256" key="4">
    <source>
        <dbReference type="ARBA" id="ARBA00022692"/>
    </source>
</evidence>
<dbReference type="SUPFAM" id="SSF52743">
    <property type="entry name" value="Subtilisin-like"/>
    <property type="match status" value="1"/>
</dbReference>
<feature type="transmembrane region" description="Helical" evidence="16">
    <location>
        <begin position="724"/>
        <end position="744"/>
    </location>
</feature>